<name>A0A378VXH5_NEIGO</name>
<evidence type="ECO:0000313" key="1">
    <source>
        <dbReference type="EMBL" id="SUA20810.1"/>
    </source>
</evidence>
<sequence length="89" mass="10553">MALFRLGNKIEISTIQGNERVTFTLDYAEIKKVSVFINRSFRKSLLNPIPKRNNYNFNRADEKQGYPLDNYVGHLSRYLIFRLRILKSK</sequence>
<reference evidence="1" key="1">
    <citation type="submission" date="2018-06" db="EMBL/GenBank/DDBJ databases">
        <authorList>
            <consortium name="Pathogen Informatics"/>
            <person name="Doyle S."/>
        </authorList>
    </citation>
    <scope>NUCLEOTIDE SEQUENCE [LARGE SCALE GENOMIC DNA]</scope>
    <source>
        <strain evidence="1">NCTC11421</strain>
    </source>
</reference>
<dbReference type="EMBL" id="UGRI01000001">
    <property type="protein sequence ID" value="SUA20810.1"/>
    <property type="molecule type" value="Genomic_DNA"/>
</dbReference>
<organism evidence="1">
    <name type="scientific">Neisseria gonorrhoeae</name>
    <dbReference type="NCBI Taxonomy" id="485"/>
    <lineage>
        <taxon>Bacteria</taxon>
        <taxon>Pseudomonadati</taxon>
        <taxon>Pseudomonadota</taxon>
        <taxon>Betaproteobacteria</taxon>
        <taxon>Neisseriales</taxon>
        <taxon>Neisseriaceae</taxon>
        <taxon>Neisseria</taxon>
    </lineage>
</organism>
<gene>
    <name evidence="1" type="ORF">NCTC11421_00914</name>
</gene>
<protein>
    <submittedName>
        <fullName evidence="1">Uncharacterized protein</fullName>
    </submittedName>
</protein>
<accession>A0A378VXH5</accession>
<proteinExistence type="predicted"/>
<dbReference type="AlphaFoldDB" id="A0A378VXH5"/>